<dbReference type="Proteomes" id="UP001235840">
    <property type="component" value="Unassembled WGS sequence"/>
</dbReference>
<evidence type="ECO:0000313" key="2">
    <source>
        <dbReference type="EMBL" id="MDQ0167461.1"/>
    </source>
</evidence>
<accession>A0ABT9W2J6</accession>
<protein>
    <recommendedName>
        <fullName evidence="4">DoxX-like family protein</fullName>
    </recommendedName>
</protein>
<sequence>MKAMKRESIYVESLIKADMDKLWMYTQLPEYHEKWDLRFSEIHYLPKKHDEDPQRFLYKTKIGFGASIAGEGESIKELKGKEGERTSSLKFWSDQKLSLISVGRGYWQYKPTSQGILFKTKYDYQTRFGIGGGFFDYFVFRPLMGWATAWSFDCLRLWLERGLPPLSSIRLTLVHWLIRLIVAFVWLYQGLIPKILYPEFGELQLLQQAGLGGSYELRTLYALGLVEIAFGLLLLFWSKRWMYVVQIGALVLLTIVSGVANVEVWFAPFNPLTLNLLLLGFSVMYICIDPVVPKASNCKRKEKN</sequence>
<evidence type="ECO:0000313" key="3">
    <source>
        <dbReference type="Proteomes" id="UP001235840"/>
    </source>
</evidence>
<proteinExistence type="predicted"/>
<keyword evidence="1" id="KW-1133">Transmembrane helix</keyword>
<feature type="transmembrane region" description="Helical" evidence="1">
    <location>
        <begin position="243"/>
        <end position="266"/>
    </location>
</feature>
<organism evidence="2 3">
    <name type="scientific">Caldalkalibacillus horti</name>
    <dbReference type="NCBI Taxonomy" id="77523"/>
    <lineage>
        <taxon>Bacteria</taxon>
        <taxon>Bacillati</taxon>
        <taxon>Bacillota</taxon>
        <taxon>Bacilli</taxon>
        <taxon>Bacillales</taxon>
        <taxon>Bacillaceae</taxon>
        <taxon>Caldalkalibacillus</taxon>
    </lineage>
</organism>
<feature type="transmembrane region" description="Helical" evidence="1">
    <location>
        <begin position="176"/>
        <end position="197"/>
    </location>
</feature>
<keyword evidence="1" id="KW-0472">Membrane</keyword>
<feature type="transmembrane region" description="Helical" evidence="1">
    <location>
        <begin position="272"/>
        <end position="292"/>
    </location>
</feature>
<keyword evidence="3" id="KW-1185">Reference proteome</keyword>
<evidence type="ECO:0000256" key="1">
    <source>
        <dbReference type="SAM" id="Phobius"/>
    </source>
</evidence>
<keyword evidence="1" id="KW-0812">Transmembrane</keyword>
<dbReference type="EMBL" id="JAUSTY010000016">
    <property type="protein sequence ID" value="MDQ0167461.1"/>
    <property type="molecule type" value="Genomic_DNA"/>
</dbReference>
<gene>
    <name evidence="2" type="ORF">J2S11_003386</name>
</gene>
<comment type="caution">
    <text evidence="2">The sequence shown here is derived from an EMBL/GenBank/DDBJ whole genome shotgun (WGS) entry which is preliminary data.</text>
</comment>
<dbReference type="InterPro" id="IPR025695">
    <property type="entry name" value="DoxX-like"/>
</dbReference>
<dbReference type="Pfam" id="PF13781">
    <property type="entry name" value="DoxX_3"/>
    <property type="match status" value="1"/>
</dbReference>
<evidence type="ECO:0008006" key="4">
    <source>
        <dbReference type="Google" id="ProtNLM"/>
    </source>
</evidence>
<name>A0ABT9W2J6_9BACI</name>
<reference evidence="2 3" key="1">
    <citation type="submission" date="2023-07" db="EMBL/GenBank/DDBJ databases">
        <title>Genomic Encyclopedia of Type Strains, Phase IV (KMG-IV): sequencing the most valuable type-strain genomes for metagenomic binning, comparative biology and taxonomic classification.</title>
        <authorList>
            <person name="Goeker M."/>
        </authorList>
    </citation>
    <scope>NUCLEOTIDE SEQUENCE [LARGE SCALE GENOMIC DNA]</scope>
    <source>
        <strain evidence="2 3">DSM 12751</strain>
    </source>
</reference>
<feature type="transmembrane region" description="Helical" evidence="1">
    <location>
        <begin position="217"/>
        <end position="236"/>
    </location>
</feature>